<evidence type="ECO:0000313" key="2">
    <source>
        <dbReference type="Proteomes" id="UP001597206"/>
    </source>
</evidence>
<reference evidence="2" key="1">
    <citation type="journal article" date="2019" name="Int. J. Syst. Evol. Microbiol.">
        <title>The Global Catalogue of Microorganisms (GCM) 10K type strain sequencing project: providing services to taxonomists for standard genome sequencing and annotation.</title>
        <authorList>
            <consortium name="The Broad Institute Genomics Platform"/>
            <consortium name="The Broad Institute Genome Sequencing Center for Infectious Disease"/>
            <person name="Wu L."/>
            <person name="Ma J."/>
        </authorList>
    </citation>
    <scope>NUCLEOTIDE SEQUENCE [LARGE SCALE GENOMIC DNA]</scope>
    <source>
        <strain evidence="2">CCUG 58411</strain>
    </source>
</reference>
<protein>
    <submittedName>
        <fullName evidence="1">Uncharacterized protein</fullName>
    </submittedName>
</protein>
<organism evidence="1 2">
    <name type="scientific">Methylophilus flavus</name>
    <dbReference type="NCBI Taxonomy" id="640084"/>
    <lineage>
        <taxon>Bacteria</taxon>
        <taxon>Pseudomonadati</taxon>
        <taxon>Pseudomonadota</taxon>
        <taxon>Betaproteobacteria</taxon>
        <taxon>Nitrosomonadales</taxon>
        <taxon>Methylophilaceae</taxon>
        <taxon>Methylophilus</taxon>
    </lineage>
</organism>
<comment type="caution">
    <text evidence="1">The sequence shown here is derived from an EMBL/GenBank/DDBJ whole genome shotgun (WGS) entry which is preliminary data.</text>
</comment>
<dbReference type="RefSeq" id="WP_379031334.1">
    <property type="nucleotide sequence ID" value="NZ_JBHTLN010000001.1"/>
</dbReference>
<sequence length="159" mass="17950">MNRLDILKASLVNKQAQFDAKLQAHMDCVKQAKGQPLNDKRNGQATLSKWDRQNDALRTLNDSIEKTKAAIEKEESKTALIELTEIPEQIKALIDAGTITQWRKHPTYFFVNGVDKARIVLMKNGGIAHKFLSSIPSQEQYAIFRDVFNGLRKELAQAA</sequence>
<evidence type="ECO:0000313" key="1">
    <source>
        <dbReference type="EMBL" id="MFD1121851.1"/>
    </source>
</evidence>
<name>A0ABW3PD17_9PROT</name>
<proteinExistence type="predicted"/>
<keyword evidence="2" id="KW-1185">Reference proteome</keyword>
<gene>
    <name evidence="1" type="ORF">ACFQ2T_05000</name>
</gene>
<dbReference type="Proteomes" id="UP001597206">
    <property type="component" value="Unassembled WGS sequence"/>
</dbReference>
<dbReference type="EMBL" id="JBHTLN010000001">
    <property type="protein sequence ID" value="MFD1121851.1"/>
    <property type="molecule type" value="Genomic_DNA"/>
</dbReference>
<accession>A0ABW3PD17</accession>